<dbReference type="Gene3D" id="2.20.25.20">
    <property type="match status" value="1"/>
</dbReference>
<evidence type="ECO:0000256" key="2">
    <source>
        <dbReference type="SAM" id="MobiDB-lite"/>
    </source>
</evidence>
<keyword evidence="4" id="KW-1185">Reference proteome</keyword>
<keyword evidence="3" id="KW-0418">Kinase</keyword>
<dbReference type="SMART" id="SM01085">
    <property type="entry name" value="CK_II_beta"/>
    <property type="match status" value="1"/>
</dbReference>
<evidence type="ECO:0000313" key="4">
    <source>
        <dbReference type="Proteomes" id="UP001281761"/>
    </source>
</evidence>
<dbReference type="PANTHER" id="PTHR11740:SF0">
    <property type="entry name" value="CASEIN KINASE II SUBUNIT BETA"/>
    <property type="match status" value="1"/>
</dbReference>
<dbReference type="PANTHER" id="PTHR11740">
    <property type="entry name" value="CASEIN KINASE II SUBUNIT BETA"/>
    <property type="match status" value="1"/>
</dbReference>
<accession>A0ABQ9XI01</accession>
<dbReference type="Proteomes" id="UP001281761">
    <property type="component" value="Unassembled WGS sequence"/>
</dbReference>
<sequence length="671" mass="77939">MSGRVKYMKHFQSAMNDIMDIADDDENSLVEGESITPYSIVLYHYIHQSYVSSINGVGSLRYYVQEKIYGTCPRYGCNSAPLIPFGQHAKFGLSKVSLLCPICGQYYRPPIESALSQMDGSAFGPSAAHVLLNVYVSLSRQFEGEDERIEKQDRAALMMQPWAESGRVIGIPNPPTTRFIPLYCGPEPIPFRNRNFINWSREGMMESVHKKRNHRRRDPGLPMRNIVEPGSSSRRIDPVIYPSPPGLHLFPIPNIDALPEMNLNQEFGSLTKEYEAFMEAIRQLTNPDPLFPPPSPPAIFSFPIICGAHRAAYYYTLQLNRWRSIEKRKSEGRTRWRREHTESIKRRLPRLRLITERQARESEERMSMWREDARVRLLLKHENTGSPTQNVNNQMILDSDLQTVFEQAESLRMASESRRELETRLYWRQKRDRRLMEEADITSKILAETLRRDRERRAFMDKIDALPNDERRARLQQRDEGEKKRKQLESVEFNALAKKIQKEESDEEQEYQNFINGIPSSQPPFPPSVRDAPLSYLLNRISPEELSRRGVEKFIPRRLRPHPFASITQGTSYFDTPGFQNGNPVWNEFHERLKQGIVTEFVGTSEANESDVARTKKRPDKPEVDRTRTEDTHNAKQKHEGRAKHFRHKKTTQDRDSPSTKTVPNEDLNKS</sequence>
<dbReference type="InterPro" id="IPR000704">
    <property type="entry name" value="Casein_kinase_II_reg-sub"/>
</dbReference>
<dbReference type="EMBL" id="JARBJD010000109">
    <property type="protein sequence ID" value="KAK2952057.1"/>
    <property type="molecule type" value="Genomic_DNA"/>
</dbReference>
<dbReference type="PRINTS" id="PR00472">
    <property type="entry name" value="CASNKINASEII"/>
</dbReference>
<comment type="caution">
    <text evidence="3">The sequence shown here is derived from an EMBL/GenBank/DDBJ whole genome shotgun (WGS) entry which is preliminary data.</text>
</comment>
<keyword evidence="3" id="KW-0808">Transferase</keyword>
<feature type="compositionally biased region" description="Basic residues" evidence="2">
    <location>
        <begin position="641"/>
        <end position="650"/>
    </location>
</feature>
<protein>
    <recommendedName>
        <fullName evidence="1">Casein kinase II subunit beta</fullName>
        <shortName evidence="1">CK II beta</shortName>
    </recommendedName>
</protein>
<feature type="region of interest" description="Disordered" evidence="2">
    <location>
        <begin position="208"/>
        <end position="228"/>
    </location>
</feature>
<organism evidence="3 4">
    <name type="scientific">Blattamonas nauphoetae</name>
    <dbReference type="NCBI Taxonomy" id="2049346"/>
    <lineage>
        <taxon>Eukaryota</taxon>
        <taxon>Metamonada</taxon>
        <taxon>Preaxostyla</taxon>
        <taxon>Oxymonadida</taxon>
        <taxon>Blattamonas</taxon>
    </lineage>
</organism>
<dbReference type="InterPro" id="IPR035991">
    <property type="entry name" value="Casein_kinase_II_beta-like"/>
</dbReference>
<evidence type="ECO:0000313" key="3">
    <source>
        <dbReference type="EMBL" id="KAK2952057.1"/>
    </source>
</evidence>
<dbReference type="GO" id="GO:0016301">
    <property type="term" value="F:kinase activity"/>
    <property type="evidence" value="ECO:0007669"/>
    <property type="project" value="UniProtKB-KW"/>
</dbReference>
<comment type="similarity">
    <text evidence="1">Belongs to the casein kinase 2 subunit beta family.</text>
</comment>
<feature type="compositionally biased region" description="Basic and acidic residues" evidence="2">
    <location>
        <begin position="620"/>
        <end position="640"/>
    </location>
</feature>
<comment type="subunit">
    <text evidence="1">Tetramer of two alpha and two beta subunits.</text>
</comment>
<reference evidence="3 4" key="1">
    <citation type="journal article" date="2022" name="bioRxiv">
        <title>Genomics of Preaxostyla Flagellates Illuminates Evolutionary Transitions and the Path Towards Mitochondrial Loss.</title>
        <authorList>
            <person name="Novak L.V.F."/>
            <person name="Treitli S.C."/>
            <person name="Pyrih J."/>
            <person name="Halakuc P."/>
            <person name="Pipaliya S.V."/>
            <person name="Vacek V."/>
            <person name="Brzon O."/>
            <person name="Soukal P."/>
            <person name="Eme L."/>
            <person name="Dacks J.B."/>
            <person name="Karnkowska A."/>
            <person name="Elias M."/>
            <person name="Hampl V."/>
        </authorList>
    </citation>
    <scope>NUCLEOTIDE SEQUENCE [LARGE SCALE GENOMIC DNA]</scope>
    <source>
        <strain evidence="3">NAU3</strain>
        <tissue evidence="3">Gut</tissue>
    </source>
</reference>
<dbReference type="SUPFAM" id="SSF57798">
    <property type="entry name" value="Casein kinase II beta subunit"/>
    <property type="match status" value="1"/>
</dbReference>
<gene>
    <name evidence="3" type="ORF">BLNAU_13039</name>
</gene>
<evidence type="ECO:0000256" key="1">
    <source>
        <dbReference type="RuleBase" id="RU361268"/>
    </source>
</evidence>
<feature type="region of interest" description="Disordered" evidence="2">
    <location>
        <begin position="604"/>
        <end position="671"/>
    </location>
</feature>
<name>A0ABQ9XI01_9EUKA</name>
<proteinExistence type="inferred from homology"/>
<dbReference type="Pfam" id="PF01214">
    <property type="entry name" value="CK_II_beta"/>
    <property type="match status" value="1"/>
</dbReference>